<dbReference type="GeneID" id="28988736"/>
<dbReference type="EMBL" id="KV440973">
    <property type="protein sequence ID" value="OAD78554.1"/>
    <property type="molecule type" value="Genomic_DNA"/>
</dbReference>
<reference evidence="5" key="1">
    <citation type="submission" date="2015-06" db="EMBL/GenBank/DDBJ databases">
        <title>Expansion of signal transduction pathways in fungi by whole-genome duplication.</title>
        <authorList>
            <consortium name="DOE Joint Genome Institute"/>
            <person name="Corrochano L.M."/>
            <person name="Kuo A."/>
            <person name="Marcet-Houben M."/>
            <person name="Polaino S."/>
            <person name="Salamov A."/>
            <person name="Villalobos J.M."/>
            <person name="Alvarez M.I."/>
            <person name="Avalos J."/>
            <person name="Benito E.P."/>
            <person name="Benoit I."/>
            <person name="Burger G."/>
            <person name="Camino L.P."/>
            <person name="Canovas D."/>
            <person name="Cerda-Olmedo E."/>
            <person name="Cheng J.-F."/>
            <person name="Dominguez A."/>
            <person name="Elias M."/>
            <person name="Eslava A.P."/>
            <person name="Glaser F."/>
            <person name="Grimwood J."/>
            <person name="Gutierrez G."/>
            <person name="Heitman J."/>
            <person name="Henrissat B."/>
            <person name="Iturriaga E.A."/>
            <person name="Lang B.F."/>
            <person name="Lavin J.L."/>
            <person name="Lee S."/>
            <person name="Li W."/>
            <person name="Lindquist E."/>
            <person name="Lopez-Garcia S."/>
            <person name="Luque E.M."/>
            <person name="Marcos A.T."/>
            <person name="Martin J."/>
            <person name="McCluskey K."/>
            <person name="Medina H.R."/>
            <person name="Miralles-Duran A."/>
            <person name="Miyazaki A."/>
            <person name="Munoz-Torres E."/>
            <person name="Oguiza J.A."/>
            <person name="Ohm R."/>
            <person name="Olmedo M."/>
            <person name="Orejas M."/>
            <person name="Ortiz-Castellanos L."/>
            <person name="Pisabarro A.G."/>
            <person name="Rodriguez-Romero J."/>
            <person name="Ruiz-Herrera J."/>
            <person name="Ruiz-Vazquez R."/>
            <person name="Sanz C."/>
            <person name="Schackwitz W."/>
            <person name="Schmutz J."/>
            <person name="Shahriari M."/>
            <person name="Shelest E."/>
            <person name="Silva-Franco F."/>
            <person name="Soanes D."/>
            <person name="Syed K."/>
            <person name="Tagua V.G."/>
            <person name="Talbot N.J."/>
            <person name="Thon M."/>
            <person name="De vries R.P."/>
            <person name="Wiebenga A."/>
            <person name="Yadav J.S."/>
            <person name="Braun E.L."/>
            <person name="Baker S."/>
            <person name="Garre V."/>
            <person name="Horwitz B."/>
            <person name="Torres-Martinez S."/>
            <person name="Idnurm A."/>
            <person name="Herrera-Estrella A."/>
            <person name="Gabaldon T."/>
            <person name="Grigoriev I.V."/>
        </authorList>
    </citation>
    <scope>NUCLEOTIDE SEQUENCE [LARGE SCALE GENOMIC DNA]</scope>
    <source>
        <strain evidence="5">NRRL 1555(-)</strain>
    </source>
</reference>
<dbReference type="InterPro" id="IPR001487">
    <property type="entry name" value="Bromodomain"/>
</dbReference>
<dbReference type="SMART" id="SM00297">
    <property type="entry name" value="BROMO"/>
    <property type="match status" value="1"/>
</dbReference>
<feature type="domain" description="Bromo" evidence="3">
    <location>
        <begin position="1"/>
        <end position="65"/>
    </location>
</feature>
<organism evidence="4 5">
    <name type="scientific">Phycomyces blakesleeanus (strain ATCC 8743b / DSM 1359 / FGSC 10004 / NBRC 33097 / NRRL 1555)</name>
    <dbReference type="NCBI Taxonomy" id="763407"/>
    <lineage>
        <taxon>Eukaryota</taxon>
        <taxon>Fungi</taxon>
        <taxon>Fungi incertae sedis</taxon>
        <taxon>Mucoromycota</taxon>
        <taxon>Mucoromycotina</taxon>
        <taxon>Mucoromycetes</taxon>
        <taxon>Mucorales</taxon>
        <taxon>Phycomycetaceae</taxon>
        <taxon>Phycomyces</taxon>
    </lineage>
</organism>
<dbReference type="GO" id="GO:0000785">
    <property type="term" value="C:chromatin"/>
    <property type="evidence" value="ECO:0007669"/>
    <property type="project" value="TreeGrafter"/>
</dbReference>
<keyword evidence="5" id="KW-1185">Reference proteome</keyword>
<dbReference type="Gene3D" id="1.20.920.10">
    <property type="entry name" value="Bromodomain-like"/>
    <property type="match status" value="1"/>
</dbReference>
<evidence type="ECO:0000256" key="1">
    <source>
        <dbReference type="ARBA" id="ARBA00023117"/>
    </source>
</evidence>
<name>A0A167PUC4_PHYB8</name>
<dbReference type="InterPro" id="IPR036427">
    <property type="entry name" value="Bromodomain-like_sf"/>
</dbReference>
<accession>A0A167PUC4</accession>
<evidence type="ECO:0000259" key="3">
    <source>
        <dbReference type="PROSITE" id="PS50014"/>
    </source>
</evidence>
<evidence type="ECO:0000313" key="4">
    <source>
        <dbReference type="EMBL" id="OAD78554.1"/>
    </source>
</evidence>
<dbReference type="GO" id="GO:0005634">
    <property type="term" value="C:nucleus"/>
    <property type="evidence" value="ECO:0007669"/>
    <property type="project" value="TreeGrafter"/>
</dbReference>
<feature type="non-terminal residue" evidence="4">
    <location>
        <position position="72"/>
    </location>
</feature>
<gene>
    <name evidence="4" type="ORF">PHYBLDRAFT_104245</name>
</gene>
<dbReference type="OrthoDB" id="21449at2759"/>
<dbReference type="PRINTS" id="PR00503">
    <property type="entry name" value="BROMODOMAIN"/>
</dbReference>
<keyword evidence="1 2" id="KW-0103">Bromodomain</keyword>
<sequence length="72" mass="8315">FLAPVDIVALHIPDYPTIVKHPMDLSTIERKLNQGEYDTPDDFEADVRLMFKNCYLYNPPAIPVHKMGKELE</sequence>
<feature type="non-terminal residue" evidence="4">
    <location>
        <position position="1"/>
    </location>
</feature>
<dbReference type="SUPFAM" id="SSF47370">
    <property type="entry name" value="Bromodomain"/>
    <property type="match status" value="1"/>
</dbReference>
<dbReference type="VEuPathDB" id="FungiDB:PHYBLDRAFT_104245"/>
<evidence type="ECO:0000256" key="2">
    <source>
        <dbReference type="PROSITE-ProRule" id="PRU00035"/>
    </source>
</evidence>
<evidence type="ECO:0000313" key="5">
    <source>
        <dbReference type="Proteomes" id="UP000077315"/>
    </source>
</evidence>
<dbReference type="PANTHER" id="PTHR22880:SF225">
    <property type="entry name" value="BROMODOMAIN-CONTAINING PROTEIN BET-1-RELATED"/>
    <property type="match status" value="1"/>
</dbReference>
<protein>
    <recommendedName>
        <fullName evidence="3">Bromo domain-containing protein</fullName>
    </recommendedName>
</protein>
<dbReference type="STRING" id="763407.A0A167PUC4"/>
<dbReference type="InterPro" id="IPR050935">
    <property type="entry name" value="Bromo_chromatin_reader"/>
</dbReference>
<dbReference type="GO" id="GO:0006338">
    <property type="term" value="P:chromatin remodeling"/>
    <property type="evidence" value="ECO:0007669"/>
    <property type="project" value="TreeGrafter"/>
</dbReference>
<dbReference type="AlphaFoldDB" id="A0A167PUC4"/>
<proteinExistence type="predicted"/>
<dbReference type="GO" id="GO:0006355">
    <property type="term" value="P:regulation of DNA-templated transcription"/>
    <property type="evidence" value="ECO:0007669"/>
    <property type="project" value="TreeGrafter"/>
</dbReference>
<dbReference type="RefSeq" id="XP_018296594.1">
    <property type="nucleotide sequence ID" value="XM_018427830.1"/>
</dbReference>
<dbReference type="Pfam" id="PF00439">
    <property type="entry name" value="Bromodomain"/>
    <property type="match status" value="1"/>
</dbReference>
<dbReference type="InParanoid" id="A0A167PUC4"/>
<dbReference type="PANTHER" id="PTHR22880">
    <property type="entry name" value="FALZ-RELATED BROMODOMAIN-CONTAINING PROTEINS"/>
    <property type="match status" value="1"/>
</dbReference>
<dbReference type="PROSITE" id="PS50014">
    <property type="entry name" value="BROMODOMAIN_2"/>
    <property type="match status" value="1"/>
</dbReference>
<dbReference type="Proteomes" id="UP000077315">
    <property type="component" value="Unassembled WGS sequence"/>
</dbReference>